<gene>
    <name evidence="1" type="ORF">L211DRAFT_851267</name>
</gene>
<reference evidence="1 2" key="1">
    <citation type="journal article" date="2018" name="Nat. Ecol. Evol.">
        <title>Pezizomycetes genomes reveal the molecular basis of ectomycorrhizal truffle lifestyle.</title>
        <authorList>
            <person name="Murat C."/>
            <person name="Payen T."/>
            <person name="Noel B."/>
            <person name="Kuo A."/>
            <person name="Morin E."/>
            <person name="Chen J."/>
            <person name="Kohler A."/>
            <person name="Krizsan K."/>
            <person name="Balestrini R."/>
            <person name="Da Silva C."/>
            <person name="Montanini B."/>
            <person name="Hainaut M."/>
            <person name="Levati E."/>
            <person name="Barry K.W."/>
            <person name="Belfiori B."/>
            <person name="Cichocki N."/>
            <person name="Clum A."/>
            <person name="Dockter R.B."/>
            <person name="Fauchery L."/>
            <person name="Guy J."/>
            <person name="Iotti M."/>
            <person name="Le Tacon F."/>
            <person name="Lindquist E.A."/>
            <person name="Lipzen A."/>
            <person name="Malagnac F."/>
            <person name="Mello A."/>
            <person name="Molinier V."/>
            <person name="Miyauchi S."/>
            <person name="Poulain J."/>
            <person name="Riccioni C."/>
            <person name="Rubini A."/>
            <person name="Sitrit Y."/>
            <person name="Splivallo R."/>
            <person name="Traeger S."/>
            <person name="Wang M."/>
            <person name="Zifcakova L."/>
            <person name="Wipf D."/>
            <person name="Zambonelli A."/>
            <person name="Paolocci F."/>
            <person name="Nowrousian M."/>
            <person name="Ottonello S."/>
            <person name="Baldrian P."/>
            <person name="Spatafora J.W."/>
            <person name="Henrissat B."/>
            <person name="Nagy L.G."/>
            <person name="Aury J.M."/>
            <person name="Wincker P."/>
            <person name="Grigoriev I.V."/>
            <person name="Bonfante P."/>
            <person name="Martin F.M."/>
        </authorList>
    </citation>
    <scope>NUCLEOTIDE SEQUENCE [LARGE SCALE GENOMIC DNA]</scope>
    <source>
        <strain evidence="1 2">ATCC MYA-4762</strain>
    </source>
</reference>
<evidence type="ECO:0000313" key="2">
    <source>
        <dbReference type="Proteomes" id="UP000267821"/>
    </source>
</evidence>
<accession>A0A3N4LGF6</accession>
<keyword evidence="2" id="KW-1185">Reference proteome</keyword>
<protein>
    <submittedName>
        <fullName evidence="1">Uncharacterized protein</fullName>
    </submittedName>
</protein>
<evidence type="ECO:0000313" key="1">
    <source>
        <dbReference type="EMBL" id="RPB21816.1"/>
    </source>
</evidence>
<dbReference type="InParanoid" id="A0A3N4LGF6"/>
<proteinExistence type="predicted"/>
<dbReference type="EMBL" id="ML121557">
    <property type="protein sequence ID" value="RPB21816.1"/>
    <property type="molecule type" value="Genomic_DNA"/>
</dbReference>
<dbReference type="AlphaFoldDB" id="A0A3N4LGF6"/>
<name>A0A3N4LGF6_9PEZI</name>
<dbReference type="Proteomes" id="UP000267821">
    <property type="component" value="Unassembled WGS sequence"/>
</dbReference>
<sequence length="271" mass="30691">MKGVWEDKKNKDVVIFCYRAFKASEAPDANYLVADDQELGDAMDVVIYEYRGDNGSSITLTITMTLSEMEDSDSINSLLSNEWDLEEDDAFIPISLQETSKAIWQLPIGHQVIELGIRQKVRIYTKTSRVDAFRIMAPPPKGVLFGSVKDWGKGVSKVLLEFDREDGVKKAIANSQEAKKSWSRGGSWEHHMSQLEKESREEEEIIKVVDRLSVERAIEILTRRVMIQDGAVNGLLEEFDFEYSQKEMEGGVEDTIVVKAKRPDGMTVEGF</sequence>
<organism evidence="1 2">
    <name type="scientific">Terfezia boudieri ATCC MYA-4762</name>
    <dbReference type="NCBI Taxonomy" id="1051890"/>
    <lineage>
        <taxon>Eukaryota</taxon>
        <taxon>Fungi</taxon>
        <taxon>Dikarya</taxon>
        <taxon>Ascomycota</taxon>
        <taxon>Pezizomycotina</taxon>
        <taxon>Pezizomycetes</taxon>
        <taxon>Pezizales</taxon>
        <taxon>Pezizaceae</taxon>
        <taxon>Terfezia</taxon>
    </lineage>
</organism>